<dbReference type="Gene3D" id="1.20.1560.10">
    <property type="entry name" value="ABC transporter type 1, transmembrane domain"/>
    <property type="match status" value="1"/>
</dbReference>
<dbReference type="EMBL" id="CP024969">
    <property type="protein sequence ID" value="ATZ21379.1"/>
    <property type="molecule type" value="Genomic_DNA"/>
</dbReference>
<evidence type="ECO:0000256" key="4">
    <source>
        <dbReference type="ARBA" id="ARBA00022741"/>
    </source>
</evidence>
<protein>
    <submittedName>
        <fullName evidence="11">ABC transporter ATP-binding protein/permease</fullName>
    </submittedName>
</protein>
<dbReference type="Proteomes" id="UP000232223">
    <property type="component" value="Chromosome"/>
</dbReference>
<keyword evidence="3 8" id="KW-0812">Transmembrane</keyword>
<feature type="transmembrane region" description="Helical" evidence="8">
    <location>
        <begin position="12"/>
        <end position="34"/>
    </location>
</feature>
<dbReference type="Pfam" id="PF00005">
    <property type="entry name" value="ABC_tran"/>
    <property type="match status" value="1"/>
</dbReference>
<dbReference type="SMART" id="SM00382">
    <property type="entry name" value="AAA"/>
    <property type="match status" value="1"/>
</dbReference>
<keyword evidence="5 11" id="KW-0067">ATP-binding</keyword>
<organism evidence="11 12">
    <name type="scientific">Mesoplasma tabanidae</name>
    <dbReference type="NCBI Taxonomy" id="219745"/>
    <lineage>
        <taxon>Bacteria</taxon>
        <taxon>Bacillati</taxon>
        <taxon>Mycoplasmatota</taxon>
        <taxon>Mollicutes</taxon>
        <taxon>Entomoplasmatales</taxon>
        <taxon>Entomoplasmataceae</taxon>
        <taxon>Mesoplasma</taxon>
    </lineage>
</organism>
<evidence type="ECO:0000256" key="1">
    <source>
        <dbReference type="ARBA" id="ARBA00004651"/>
    </source>
</evidence>
<keyword evidence="12" id="KW-1185">Reference proteome</keyword>
<accession>A0A2K8P3Q9</accession>
<feature type="transmembrane region" description="Helical" evidence="8">
    <location>
        <begin position="157"/>
        <end position="175"/>
    </location>
</feature>
<dbReference type="Gene3D" id="3.40.50.300">
    <property type="entry name" value="P-loop containing nucleotide triphosphate hydrolases"/>
    <property type="match status" value="1"/>
</dbReference>
<dbReference type="PANTHER" id="PTHR24221">
    <property type="entry name" value="ATP-BINDING CASSETTE SUB-FAMILY B"/>
    <property type="match status" value="1"/>
</dbReference>
<dbReference type="OrthoDB" id="397513at2"/>
<gene>
    <name evidence="11" type="ORF">MTABA_v1c01760</name>
</gene>
<dbReference type="GO" id="GO:0034040">
    <property type="term" value="F:ATPase-coupled lipid transmembrane transporter activity"/>
    <property type="evidence" value="ECO:0007669"/>
    <property type="project" value="TreeGrafter"/>
</dbReference>
<dbReference type="InterPro" id="IPR017871">
    <property type="entry name" value="ABC_transporter-like_CS"/>
</dbReference>
<dbReference type="SUPFAM" id="SSF52540">
    <property type="entry name" value="P-loop containing nucleoside triphosphate hydrolases"/>
    <property type="match status" value="1"/>
</dbReference>
<feature type="transmembrane region" description="Helical" evidence="8">
    <location>
        <begin position="54"/>
        <end position="74"/>
    </location>
</feature>
<feature type="domain" description="ABC transmembrane type-1" evidence="10">
    <location>
        <begin position="17"/>
        <end position="286"/>
    </location>
</feature>
<evidence type="ECO:0000256" key="2">
    <source>
        <dbReference type="ARBA" id="ARBA00005417"/>
    </source>
</evidence>
<dbReference type="SUPFAM" id="SSF90123">
    <property type="entry name" value="ABC transporter transmembrane region"/>
    <property type="match status" value="1"/>
</dbReference>
<evidence type="ECO:0000256" key="6">
    <source>
        <dbReference type="ARBA" id="ARBA00022989"/>
    </source>
</evidence>
<dbReference type="GO" id="GO:0005886">
    <property type="term" value="C:plasma membrane"/>
    <property type="evidence" value="ECO:0007669"/>
    <property type="project" value="UniProtKB-SubCell"/>
</dbReference>
<dbReference type="InterPro" id="IPR011527">
    <property type="entry name" value="ABC1_TM_dom"/>
</dbReference>
<dbReference type="GO" id="GO:0005524">
    <property type="term" value="F:ATP binding"/>
    <property type="evidence" value="ECO:0007669"/>
    <property type="project" value="UniProtKB-KW"/>
</dbReference>
<evidence type="ECO:0000313" key="11">
    <source>
        <dbReference type="EMBL" id="ATZ21379.1"/>
    </source>
</evidence>
<evidence type="ECO:0000256" key="5">
    <source>
        <dbReference type="ARBA" id="ARBA00022840"/>
    </source>
</evidence>
<dbReference type="PROSITE" id="PS50929">
    <property type="entry name" value="ABC_TM1F"/>
    <property type="match status" value="1"/>
</dbReference>
<dbReference type="Pfam" id="PF00664">
    <property type="entry name" value="ABC_membrane"/>
    <property type="match status" value="1"/>
</dbReference>
<dbReference type="GO" id="GO:0140359">
    <property type="term" value="F:ABC-type transporter activity"/>
    <property type="evidence" value="ECO:0007669"/>
    <property type="project" value="InterPro"/>
</dbReference>
<comment type="similarity">
    <text evidence="2">Belongs to the ABC transporter superfamily.</text>
</comment>
<reference evidence="11 12" key="1">
    <citation type="submission" date="2017-11" db="EMBL/GenBank/DDBJ databases">
        <title>Genome sequence of Mesoplasma tabanidae BARC 857 (ATCC 49584).</title>
        <authorList>
            <person name="Lo W.-S."/>
            <person name="Kuo C.-H."/>
        </authorList>
    </citation>
    <scope>NUCLEOTIDE SEQUENCE [LARGE SCALE GENOMIC DNA]</scope>
    <source>
        <strain evidence="11 12">BARC 857</strain>
    </source>
</reference>
<dbReference type="InterPro" id="IPR003593">
    <property type="entry name" value="AAA+_ATPase"/>
</dbReference>
<dbReference type="CDD" id="cd03228">
    <property type="entry name" value="ABCC_MRP_Like"/>
    <property type="match status" value="1"/>
</dbReference>
<dbReference type="PANTHER" id="PTHR24221:SF654">
    <property type="entry name" value="ATP-BINDING CASSETTE SUB-FAMILY B MEMBER 6"/>
    <property type="match status" value="1"/>
</dbReference>
<comment type="subcellular location">
    <subcellularLocation>
        <location evidence="1">Cell membrane</location>
        <topology evidence="1">Multi-pass membrane protein</topology>
    </subcellularLocation>
</comment>
<sequence>MQKIYKRNKSSIMFFSVLAFISAAAMVFSGYIVSYIVNTAVEVINGEQKNMNKLFIEIGICALSFLIFILFSYFQKQQKIKTIKKFNLYLRRVVIQKIVTLNLNELNSKSNGDFISWLTNDINQIERKSFENLFNFIDCFFAVILSITAIFLLNWIVALATIVSFWILMIVPGLLQKSMIKTVNNVSTKQEQFSSKVEDVIVGYRELLYNNKTEIFDEMINEKSLDLENYKQKNKNLEALQVTGIISASSICQIALLILTVILASYKWAPIGIVFAVPQLASNFLGNGQQTLQALFEMLGSKGLFTKFKYEKVELNNEKLKPFKSIVVNNLSLVIKGNTLFKDLSLEVNKGKKYLISGRSGVGKSTLIKILFGALPDYQGEILWNNQVNYSEIDRKKLWEQIYYVQQEATIFEGTFKENITLFDDSMTDKKVLEIVKLVNLEELVTKNNNTLSFECKDISKGEAQRIAIGRALLSNKKVVYLDEPTASLDKGNTELIENLILKNPDLTVLFISHTSDIKNQMFDEVIKLK</sequence>
<evidence type="ECO:0000259" key="9">
    <source>
        <dbReference type="PROSITE" id="PS50893"/>
    </source>
</evidence>
<evidence type="ECO:0000256" key="8">
    <source>
        <dbReference type="SAM" id="Phobius"/>
    </source>
</evidence>
<proteinExistence type="inferred from homology"/>
<keyword evidence="7 8" id="KW-0472">Membrane</keyword>
<dbReference type="AlphaFoldDB" id="A0A2K8P3Q9"/>
<feature type="domain" description="ABC transporter" evidence="9">
    <location>
        <begin position="326"/>
        <end position="530"/>
    </location>
</feature>
<dbReference type="PROSITE" id="PS00211">
    <property type="entry name" value="ABC_TRANSPORTER_1"/>
    <property type="match status" value="1"/>
</dbReference>
<evidence type="ECO:0000256" key="3">
    <source>
        <dbReference type="ARBA" id="ARBA00022692"/>
    </source>
</evidence>
<feature type="transmembrane region" description="Helical" evidence="8">
    <location>
        <begin position="239"/>
        <end position="262"/>
    </location>
</feature>
<dbReference type="PROSITE" id="PS50893">
    <property type="entry name" value="ABC_TRANSPORTER_2"/>
    <property type="match status" value="1"/>
</dbReference>
<dbReference type="InterPro" id="IPR036640">
    <property type="entry name" value="ABC1_TM_sf"/>
</dbReference>
<evidence type="ECO:0000256" key="7">
    <source>
        <dbReference type="ARBA" id="ARBA00023136"/>
    </source>
</evidence>
<keyword evidence="6 8" id="KW-1133">Transmembrane helix</keyword>
<keyword evidence="4" id="KW-0547">Nucleotide-binding</keyword>
<name>A0A2K8P3Q9_9MOLU</name>
<dbReference type="InterPro" id="IPR027417">
    <property type="entry name" value="P-loop_NTPase"/>
</dbReference>
<dbReference type="GO" id="GO:0016887">
    <property type="term" value="F:ATP hydrolysis activity"/>
    <property type="evidence" value="ECO:0007669"/>
    <property type="project" value="InterPro"/>
</dbReference>
<dbReference type="InterPro" id="IPR039421">
    <property type="entry name" value="Type_1_exporter"/>
</dbReference>
<dbReference type="InterPro" id="IPR003439">
    <property type="entry name" value="ABC_transporter-like_ATP-bd"/>
</dbReference>
<evidence type="ECO:0000313" key="12">
    <source>
        <dbReference type="Proteomes" id="UP000232223"/>
    </source>
</evidence>
<evidence type="ECO:0000259" key="10">
    <source>
        <dbReference type="PROSITE" id="PS50929"/>
    </source>
</evidence>
<dbReference type="KEGG" id="mtab:MTABA_v1c01760"/>
<feature type="transmembrane region" description="Helical" evidence="8">
    <location>
        <begin position="133"/>
        <end position="151"/>
    </location>
</feature>
<dbReference type="RefSeq" id="WP_100679329.1">
    <property type="nucleotide sequence ID" value="NZ_CP024969.1"/>
</dbReference>